<sequence>MTFKAGAYVVDTVTDTVGIVEAAAPEVVVMRPIGGGALWGRHTSEVRLAETMERLRAETRYLNARSRGERL</sequence>
<comment type="caution">
    <text evidence="1">The sequence shown here is derived from an EMBL/GenBank/DDBJ whole genome shotgun (WGS) entry which is preliminary data.</text>
</comment>
<accession>A0ABD5E087</accession>
<dbReference type="AlphaFoldDB" id="A0ABD5E087"/>
<reference evidence="2" key="1">
    <citation type="submission" date="2023-07" db="EMBL/GenBank/DDBJ databases">
        <title>30 novel species of actinomycetes from the DSMZ collection.</title>
        <authorList>
            <person name="Nouioui I."/>
        </authorList>
    </citation>
    <scope>NUCLEOTIDE SEQUENCE [LARGE SCALE GENOMIC DNA]</scope>
    <source>
        <strain evidence="2">DSM 41982</strain>
    </source>
</reference>
<evidence type="ECO:0000313" key="1">
    <source>
        <dbReference type="EMBL" id="MDT0414428.1"/>
    </source>
</evidence>
<dbReference type="EMBL" id="JAVRER010000003">
    <property type="protein sequence ID" value="MDT0414428.1"/>
    <property type="molecule type" value="Genomic_DNA"/>
</dbReference>
<name>A0ABD5E087_9ACTN</name>
<evidence type="ECO:0000313" key="2">
    <source>
        <dbReference type="Proteomes" id="UP001183607"/>
    </source>
</evidence>
<organism evidence="1 2">
    <name type="scientific">Streptomyces evansiae</name>
    <dbReference type="NCBI Taxonomy" id="3075535"/>
    <lineage>
        <taxon>Bacteria</taxon>
        <taxon>Bacillati</taxon>
        <taxon>Actinomycetota</taxon>
        <taxon>Actinomycetes</taxon>
        <taxon>Kitasatosporales</taxon>
        <taxon>Streptomycetaceae</taxon>
        <taxon>Streptomyces</taxon>
    </lineage>
</organism>
<gene>
    <name evidence="1" type="ORF">RM574_02925</name>
</gene>
<protein>
    <submittedName>
        <fullName evidence="1">Uncharacterized protein</fullName>
    </submittedName>
</protein>
<dbReference type="Proteomes" id="UP001183607">
    <property type="component" value="Unassembled WGS sequence"/>
</dbReference>
<dbReference type="RefSeq" id="WP_043256031.1">
    <property type="nucleotide sequence ID" value="NZ_JAVRER010000003.1"/>
</dbReference>
<proteinExistence type="predicted"/>